<dbReference type="OrthoDB" id="38125at2759"/>
<keyword evidence="3 11" id="KW-0808">Transferase</keyword>
<dbReference type="PROSITE" id="PS51006">
    <property type="entry name" value="PABS_2"/>
    <property type="match status" value="1"/>
</dbReference>
<evidence type="ECO:0000256" key="3">
    <source>
        <dbReference type="ARBA" id="ARBA00022679"/>
    </source>
</evidence>
<evidence type="ECO:0000256" key="6">
    <source>
        <dbReference type="ARBA" id="ARBA00023115"/>
    </source>
</evidence>
<keyword evidence="4" id="KW-0210">Decarboxylase</keyword>
<dbReference type="AlphaFoldDB" id="A0A9N8D5P7"/>
<gene>
    <name evidence="15" type="ORF">SEMRO_6_G005550.1</name>
</gene>
<comment type="cofactor">
    <cofactor evidence="1">
        <name>pyruvate</name>
        <dbReference type="ChEBI" id="CHEBI:15361"/>
    </cofactor>
</comment>
<evidence type="ECO:0000256" key="1">
    <source>
        <dbReference type="ARBA" id="ARBA00001928"/>
    </source>
</evidence>
<reference evidence="15" key="1">
    <citation type="submission" date="2020-06" db="EMBL/GenBank/DDBJ databases">
        <authorList>
            <consortium name="Plant Systems Biology data submission"/>
        </authorList>
    </citation>
    <scope>NUCLEOTIDE SEQUENCE</scope>
    <source>
        <strain evidence="15">D6</strain>
    </source>
</reference>
<dbReference type="Gene3D" id="3.40.50.150">
    <property type="entry name" value="Vaccinia Virus protein VP39"/>
    <property type="match status" value="1"/>
</dbReference>
<keyword evidence="13" id="KW-0472">Membrane</keyword>
<evidence type="ECO:0000256" key="13">
    <source>
        <dbReference type="SAM" id="Phobius"/>
    </source>
</evidence>
<dbReference type="PANTHER" id="PTHR11558:SF11">
    <property type="entry name" value="SPERMIDINE SYNTHASE"/>
    <property type="match status" value="1"/>
</dbReference>
<evidence type="ECO:0000256" key="2">
    <source>
        <dbReference type="ARBA" id="ARBA00007867"/>
    </source>
</evidence>
<dbReference type="GO" id="GO:0004014">
    <property type="term" value="F:adenosylmethionine decarboxylase activity"/>
    <property type="evidence" value="ECO:0007669"/>
    <property type="project" value="InterPro"/>
</dbReference>
<comment type="caution">
    <text evidence="15">The sequence shown here is derived from an EMBL/GenBank/DDBJ whole genome shotgun (WGS) entry which is preliminary data.</text>
</comment>
<protein>
    <submittedName>
        <fullName evidence="15">Polyamine aminopropyltransferase</fullName>
    </submittedName>
</protein>
<dbReference type="InterPro" id="IPR003826">
    <property type="entry name" value="AdoMetDC_fam_prok"/>
</dbReference>
<evidence type="ECO:0000256" key="4">
    <source>
        <dbReference type="ARBA" id="ARBA00022793"/>
    </source>
</evidence>
<keyword evidence="13" id="KW-1133">Transmembrane helix</keyword>
<feature type="region of interest" description="Disordered" evidence="12">
    <location>
        <begin position="74"/>
        <end position="95"/>
    </location>
</feature>
<keyword evidence="13" id="KW-0812">Transmembrane</keyword>
<comment type="similarity">
    <text evidence="2">Belongs to the spermidine/spermine synthase family.</text>
</comment>
<dbReference type="InterPro" id="IPR001045">
    <property type="entry name" value="Spermi_synthase"/>
</dbReference>
<feature type="transmembrane region" description="Helical" evidence="13">
    <location>
        <begin position="37"/>
        <end position="56"/>
    </location>
</feature>
<dbReference type="GO" id="GO:0008295">
    <property type="term" value="P:spermidine biosynthetic process"/>
    <property type="evidence" value="ECO:0007669"/>
    <property type="project" value="InterPro"/>
</dbReference>
<keyword evidence="10" id="KW-0670">Pyruvate</keyword>
<evidence type="ECO:0000259" key="14">
    <source>
        <dbReference type="PROSITE" id="PS51006"/>
    </source>
</evidence>
<organism evidence="15 16">
    <name type="scientific">Seminavis robusta</name>
    <dbReference type="NCBI Taxonomy" id="568900"/>
    <lineage>
        <taxon>Eukaryota</taxon>
        <taxon>Sar</taxon>
        <taxon>Stramenopiles</taxon>
        <taxon>Ochrophyta</taxon>
        <taxon>Bacillariophyta</taxon>
        <taxon>Bacillariophyceae</taxon>
        <taxon>Bacillariophycidae</taxon>
        <taxon>Naviculales</taxon>
        <taxon>Naviculaceae</taxon>
        <taxon>Seminavis</taxon>
    </lineage>
</organism>
<dbReference type="SUPFAM" id="SSF53335">
    <property type="entry name" value="S-adenosyl-L-methionine-dependent methyltransferases"/>
    <property type="match status" value="1"/>
</dbReference>
<evidence type="ECO:0000313" key="16">
    <source>
        <dbReference type="Proteomes" id="UP001153069"/>
    </source>
</evidence>
<keyword evidence="7" id="KW-0865">Zymogen</keyword>
<dbReference type="Pfam" id="PF01564">
    <property type="entry name" value="Spermine_synth"/>
    <property type="match status" value="1"/>
</dbReference>
<dbReference type="InterPro" id="IPR030374">
    <property type="entry name" value="PABS"/>
</dbReference>
<dbReference type="HAMAP" id="MF_00198">
    <property type="entry name" value="Spermidine_synth"/>
    <property type="match status" value="1"/>
</dbReference>
<evidence type="ECO:0000256" key="7">
    <source>
        <dbReference type="ARBA" id="ARBA00023145"/>
    </source>
</evidence>
<dbReference type="PANTHER" id="PTHR11558">
    <property type="entry name" value="SPERMIDINE/SPERMINE SYNTHASE"/>
    <property type="match status" value="1"/>
</dbReference>
<dbReference type="EMBL" id="CAICTM010000006">
    <property type="protein sequence ID" value="CAB9496584.1"/>
    <property type="molecule type" value="Genomic_DNA"/>
</dbReference>
<evidence type="ECO:0000256" key="11">
    <source>
        <dbReference type="PROSITE-ProRule" id="PRU00354"/>
    </source>
</evidence>
<dbReference type="Proteomes" id="UP001153069">
    <property type="component" value="Unassembled WGS sequence"/>
</dbReference>
<evidence type="ECO:0000256" key="8">
    <source>
        <dbReference type="ARBA" id="ARBA00023239"/>
    </source>
</evidence>
<proteinExistence type="inferred from homology"/>
<dbReference type="Gene3D" id="3.60.90.10">
    <property type="entry name" value="S-adenosylmethionine decarboxylase"/>
    <property type="match status" value="1"/>
</dbReference>
<evidence type="ECO:0000256" key="9">
    <source>
        <dbReference type="ARBA" id="ARBA00023270"/>
    </source>
</evidence>
<dbReference type="GO" id="GO:0016740">
    <property type="term" value="F:transferase activity"/>
    <property type="evidence" value="ECO:0007669"/>
    <property type="project" value="UniProtKB-UniRule"/>
</dbReference>
<keyword evidence="9" id="KW-0704">Schiff base</keyword>
<name>A0A9N8D5P7_9STRA</name>
<accession>A0A9N8D5P7</accession>
<evidence type="ECO:0000256" key="12">
    <source>
        <dbReference type="SAM" id="MobiDB-lite"/>
    </source>
</evidence>
<dbReference type="Pfam" id="PF02675">
    <property type="entry name" value="AdoMet_dc"/>
    <property type="match status" value="1"/>
</dbReference>
<feature type="domain" description="PABS" evidence="14">
    <location>
        <begin position="293"/>
        <end position="578"/>
    </location>
</feature>
<feature type="compositionally biased region" description="Low complexity" evidence="12">
    <location>
        <begin position="128"/>
        <end position="158"/>
    </location>
</feature>
<dbReference type="SUPFAM" id="SSF56276">
    <property type="entry name" value="S-adenosylmethionine decarboxylase"/>
    <property type="match status" value="1"/>
</dbReference>
<sequence length="720" mass="79978">MAKAASNTKDDHQEEEEQRQRQQRQPNPYQIPLSGRFLVLSFVSAVVTCFALGALARRILLLQHHQGRLVEGGLSTSASASSGQEQNSLPPLFVAPHKTFPHTRYTSKHYDTGLSVSSNTLLSHRQKTSTTTGSTPNTTTTTSSNNSNTSPPAEQQQQQEEEVHEPAGQHLLIDIEHVDGAFLNSEHHLAQAMIDLVEQSGLTMLSYHCHKLLPAGISCAGVLLESHVSFHTWPVQGVITLDLFTCGPNSLLNLLDDVNSLFAIPSTTATTSVTTKQPNTVWAWKRRGFPTDDGYTPGISDLGTTLLGVLQFPQKNQVSFVQTPFQTVHIYNVLDPRYSHTHAETRMYLDGVLQSRERGQAANAEALIHPALLTHPNPTTVTLIGGGDGGSLREILKHKSVQQVEWAEIDKAVVEISQKYLWSQCHDFLFDQQESSNSCRDDPRVNLYYEDGFKWFQKRYANNNETTSGVVAPAPRQDVIVLDVLNPEDDVDFSEVFFDDVHFAQVCFDALQDDGILAVPLGGGRSINDPPELLTRARRVAKLVANLEGVGFAAIHEYEDSHTGKLEIDTHSFLVAFKDVNARREWFQNEAQVQVKLQQRLMTPLKYFDGAVMQSYQMPSRASQVMYCRNNPDASDCHLPNEVELCDDPLPALSKTTAATVAQQQGIQLTDVYNPFRIRNAWLCPQKEEEEFTTTTTTNHTTTLEEGECVAGEGQECMAV</sequence>
<evidence type="ECO:0000313" key="15">
    <source>
        <dbReference type="EMBL" id="CAB9496584.1"/>
    </source>
</evidence>
<dbReference type="InterPro" id="IPR016067">
    <property type="entry name" value="S-AdoMet_deCO2ase_core"/>
</dbReference>
<feature type="region of interest" description="Disordered" evidence="12">
    <location>
        <begin position="117"/>
        <end position="165"/>
    </location>
</feature>
<dbReference type="InterPro" id="IPR029063">
    <property type="entry name" value="SAM-dependent_MTases_sf"/>
</dbReference>
<keyword evidence="6 11" id="KW-0620">Polyamine biosynthesis</keyword>
<evidence type="ECO:0000256" key="10">
    <source>
        <dbReference type="ARBA" id="ARBA00023317"/>
    </source>
</evidence>
<feature type="active site" description="Proton acceptor" evidence="11">
    <location>
        <position position="483"/>
    </location>
</feature>
<feature type="region of interest" description="Disordered" evidence="12">
    <location>
        <begin position="1"/>
        <end position="29"/>
    </location>
</feature>
<keyword evidence="5" id="KW-0068">Autocatalytic cleavage</keyword>
<keyword evidence="16" id="KW-1185">Reference proteome</keyword>
<keyword evidence="8" id="KW-0456">Lyase</keyword>
<evidence type="ECO:0000256" key="5">
    <source>
        <dbReference type="ARBA" id="ARBA00022813"/>
    </source>
</evidence>